<evidence type="ECO:0000259" key="3">
    <source>
        <dbReference type="PROSITE" id="PS51688"/>
    </source>
</evidence>
<comment type="subcellular location">
    <subcellularLocation>
        <location evidence="1">Virion</location>
    </subcellularLocation>
</comment>
<sequence length="739" mass="74093">MKKLLLALLFFASPVFAQTQTQYYTVPTIAALKAMTTSRPAVVQVVDANPGIFNLSAGACSAADDIFQVQPTSGTTVCYTRMATKYSIGSTPLPGANGGTGVANTGKTITLGGNLTTTGAFNATFAIPGTGTWTFPVAGSSLAPLVSPSFTTPSLGAASGTSLSLGAPTGGDKGSGTLNLASYLYQNGQTTVADLPTFKSFFLGVYTTPSLTSSSVGGYAECAGQYGKFNLGIGQTALASMTNGCLNVAIGQDALALAVHEALSTAVGHQALKKSNAEGENSAFGYGALGENLTGIYNTGLGSVALQNNTSGSQNIAVGSHAMLANTTGGGNTGVGYNALSDNLIGASNVAVGAIALTLSKSDNNVAVGYDSLSAQTTAVGQTAVGYKALKGSNGDNNVAVGFQASTAVSTAIRTTAVGAIALAANTAANTTGVGYSALNSNVSGTGNTAVGSFALNAATGSGNTAVGMQAGQGSSLSATGLTIVGSQAGQSLTGAANYNALFGYQSGFGITSGTQNTLVGASQNSGSYSQVTTGSQNISIGFNVAVPTATASGQLSIGNFIYGTGLTGQTTTISTGKIGIGVKAPATALEVVGTITTTNITATALANTATTSAVCYNTGTGVFTYNSTVGTCTVSALRYKTPGKDITSDVAFMGLSGLRTQSWTYKKMDGLDVRERVGLYADDVAKMDSRCATYNDKKEVENYDDRCILAYAVAAIKTLKVANDNMNTEINTLKKVVK</sequence>
<keyword evidence="2" id="KW-0946">Virion</keyword>
<evidence type="ECO:0000313" key="4">
    <source>
        <dbReference type="EMBL" id="CAB4169141.1"/>
    </source>
</evidence>
<evidence type="ECO:0000256" key="1">
    <source>
        <dbReference type="ARBA" id="ARBA00004328"/>
    </source>
</evidence>
<dbReference type="InterPro" id="IPR030392">
    <property type="entry name" value="S74_ICA"/>
</dbReference>
<keyword evidence="2" id="KW-1227">Viral tail protein</keyword>
<gene>
    <name evidence="5" type="ORF">UFOVP1413_51</name>
    <name evidence="4" type="ORF">UFOVP893_53</name>
</gene>
<protein>
    <recommendedName>
        <fullName evidence="3">Peptidase S74 domain-containing protein</fullName>
    </recommendedName>
</protein>
<evidence type="ECO:0000313" key="5">
    <source>
        <dbReference type="EMBL" id="CAB4210810.1"/>
    </source>
</evidence>
<dbReference type="PROSITE" id="PS51688">
    <property type="entry name" value="ICA"/>
    <property type="match status" value="1"/>
</dbReference>
<feature type="domain" description="Peptidase S74" evidence="3">
    <location>
        <begin position="636"/>
        <end position="731"/>
    </location>
</feature>
<dbReference type="InterPro" id="IPR011049">
    <property type="entry name" value="Serralysin-like_metalloprot_C"/>
</dbReference>
<organism evidence="5">
    <name type="scientific">uncultured Caudovirales phage</name>
    <dbReference type="NCBI Taxonomy" id="2100421"/>
    <lineage>
        <taxon>Viruses</taxon>
        <taxon>Duplodnaviria</taxon>
        <taxon>Heunggongvirae</taxon>
        <taxon>Uroviricota</taxon>
        <taxon>Caudoviricetes</taxon>
        <taxon>Peduoviridae</taxon>
        <taxon>Maltschvirus</taxon>
        <taxon>Maltschvirus maltsch</taxon>
    </lineage>
</organism>
<accession>A0A6J5SAZ0</accession>
<evidence type="ECO:0000256" key="2">
    <source>
        <dbReference type="ARBA" id="ARBA00022732"/>
    </source>
</evidence>
<proteinExistence type="predicted"/>
<dbReference type="Gene3D" id="2.150.10.10">
    <property type="entry name" value="Serralysin-like metalloprotease, C-terminal"/>
    <property type="match status" value="1"/>
</dbReference>
<reference evidence="5" key="1">
    <citation type="submission" date="2020-05" db="EMBL/GenBank/DDBJ databases">
        <authorList>
            <person name="Chiriac C."/>
            <person name="Salcher M."/>
            <person name="Ghai R."/>
            <person name="Kavagutti S V."/>
        </authorList>
    </citation>
    <scope>NUCLEOTIDE SEQUENCE</scope>
</reference>
<name>A0A6J5SAZ0_9CAUD</name>
<dbReference type="EMBL" id="LR796841">
    <property type="protein sequence ID" value="CAB4169141.1"/>
    <property type="molecule type" value="Genomic_DNA"/>
</dbReference>
<dbReference type="GO" id="GO:0098015">
    <property type="term" value="C:virus tail"/>
    <property type="evidence" value="ECO:0007669"/>
    <property type="project" value="UniProtKB-KW"/>
</dbReference>
<dbReference type="EMBL" id="LR797364">
    <property type="protein sequence ID" value="CAB4210810.1"/>
    <property type="molecule type" value="Genomic_DNA"/>
</dbReference>